<sequence length="72" mass="8025">MKLEGAKLGVMDYLPAYLDPSLQNEDMIRGVSFASGASGFDPLTGRLLVCMHFLFSNIFFSFYNQGITPKQK</sequence>
<feature type="transmembrane region" description="Helical" evidence="1">
    <location>
        <begin position="43"/>
        <end position="63"/>
    </location>
</feature>
<dbReference type="InterPro" id="IPR050592">
    <property type="entry name" value="GDSL_lipolytic_enzyme"/>
</dbReference>
<dbReference type="Proteomes" id="UP000215914">
    <property type="component" value="Unassembled WGS sequence"/>
</dbReference>
<organism evidence="2 3">
    <name type="scientific">Helianthus annuus</name>
    <name type="common">Common sunflower</name>
    <dbReference type="NCBI Taxonomy" id="4232"/>
    <lineage>
        <taxon>Eukaryota</taxon>
        <taxon>Viridiplantae</taxon>
        <taxon>Streptophyta</taxon>
        <taxon>Embryophyta</taxon>
        <taxon>Tracheophyta</taxon>
        <taxon>Spermatophyta</taxon>
        <taxon>Magnoliopsida</taxon>
        <taxon>eudicotyledons</taxon>
        <taxon>Gunneridae</taxon>
        <taxon>Pentapetalae</taxon>
        <taxon>asterids</taxon>
        <taxon>campanulids</taxon>
        <taxon>Asterales</taxon>
        <taxon>Asteraceae</taxon>
        <taxon>Asteroideae</taxon>
        <taxon>Heliantheae alliance</taxon>
        <taxon>Heliantheae</taxon>
        <taxon>Helianthus</taxon>
    </lineage>
</organism>
<evidence type="ECO:0000256" key="1">
    <source>
        <dbReference type="SAM" id="Phobius"/>
    </source>
</evidence>
<keyword evidence="3" id="KW-1185">Reference proteome</keyword>
<evidence type="ECO:0000313" key="3">
    <source>
        <dbReference type="Proteomes" id="UP000215914"/>
    </source>
</evidence>
<keyword evidence="1" id="KW-0472">Membrane</keyword>
<dbReference type="AlphaFoldDB" id="A0A9K3H6V7"/>
<keyword evidence="1" id="KW-1133">Transmembrane helix</keyword>
<dbReference type="Gramene" id="mRNA:HanXRQr2_Chr14g0623081">
    <property type="protein sequence ID" value="CDS:HanXRQr2_Chr14g0623081.1"/>
    <property type="gene ID" value="HanXRQr2_Chr14g0623081"/>
</dbReference>
<proteinExistence type="predicted"/>
<keyword evidence="1" id="KW-0812">Transmembrane</keyword>
<comment type="caution">
    <text evidence="2">The sequence shown here is derived from an EMBL/GenBank/DDBJ whole genome shotgun (WGS) entry which is preliminary data.</text>
</comment>
<dbReference type="PANTHER" id="PTHR45642">
    <property type="entry name" value="GDSL ESTERASE/LIPASE EXL3"/>
    <property type="match status" value="1"/>
</dbReference>
<reference evidence="2" key="1">
    <citation type="journal article" date="2017" name="Nature">
        <title>The sunflower genome provides insights into oil metabolism, flowering and Asterid evolution.</title>
        <authorList>
            <person name="Badouin H."/>
            <person name="Gouzy J."/>
            <person name="Grassa C.J."/>
            <person name="Murat F."/>
            <person name="Staton S.E."/>
            <person name="Cottret L."/>
            <person name="Lelandais-Briere C."/>
            <person name="Owens G.L."/>
            <person name="Carrere S."/>
            <person name="Mayjonade B."/>
            <person name="Legrand L."/>
            <person name="Gill N."/>
            <person name="Kane N.C."/>
            <person name="Bowers J.E."/>
            <person name="Hubner S."/>
            <person name="Bellec A."/>
            <person name="Berard A."/>
            <person name="Berges H."/>
            <person name="Blanchet N."/>
            <person name="Boniface M.C."/>
            <person name="Brunel D."/>
            <person name="Catrice O."/>
            <person name="Chaidir N."/>
            <person name="Claudel C."/>
            <person name="Donnadieu C."/>
            <person name="Faraut T."/>
            <person name="Fievet G."/>
            <person name="Helmstetter N."/>
            <person name="King M."/>
            <person name="Knapp S.J."/>
            <person name="Lai Z."/>
            <person name="Le Paslier M.C."/>
            <person name="Lippi Y."/>
            <person name="Lorenzon L."/>
            <person name="Mandel J.R."/>
            <person name="Marage G."/>
            <person name="Marchand G."/>
            <person name="Marquand E."/>
            <person name="Bret-Mestries E."/>
            <person name="Morien E."/>
            <person name="Nambeesan S."/>
            <person name="Nguyen T."/>
            <person name="Pegot-Espagnet P."/>
            <person name="Pouilly N."/>
            <person name="Raftis F."/>
            <person name="Sallet E."/>
            <person name="Schiex T."/>
            <person name="Thomas J."/>
            <person name="Vandecasteele C."/>
            <person name="Vares D."/>
            <person name="Vear F."/>
            <person name="Vautrin S."/>
            <person name="Crespi M."/>
            <person name="Mangin B."/>
            <person name="Burke J.M."/>
            <person name="Salse J."/>
            <person name="Munos S."/>
            <person name="Vincourt P."/>
            <person name="Rieseberg L.H."/>
            <person name="Langlade N.B."/>
        </authorList>
    </citation>
    <scope>NUCLEOTIDE SEQUENCE</scope>
    <source>
        <tissue evidence="2">Leaves</tissue>
    </source>
</reference>
<evidence type="ECO:0000313" key="2">
    <source>
        <dbReference type="EMBL" id="KAF5767334.1"/>
    </source>
</evidence>
<name>A0A9K3H6V7_HELAN</name>
<accession>A0A9K3H6V7</accession>
<dbReference type="EMBL" id="MNCJ02000329">
    <property type="protein sequence ID" value="KAF5767334.1"/>
    <property type="molecule type" value="Genomic_DNA"/>
</dbReference>
<reference evidence="2" key="2">
    <citation type="submission" date="2020-06" db="EMBL/GenBank/DDBJ databases">
        <title>Helianthus annuus Genome sequencing and assembly Release 2.</title>
        <authorList>
            <person name="Gouzy J."/>
            <person name="Langlade N."/>
            <person name="Munos S."/>
        </authorList>
    </citation>
    <scope>NUCLEOTIDE SEQUENCE</scope>
    <source>
        <tissue evidence="2">Leaves</tissue>
    </source>
</reference>
<dbReference type="PANTHER" id="PTHR45642:SF138">
    <property type="entry name" value="GDSL ESTERASE_LIPASE EXL3-LIKE"/>
    <property type="match status" value="1"/>
</dbReference>
<protein>
    <submittedName>
        <fullName evidence="2">Uncharacterized protein</fullName>
    </submittedName>
</protein>
<gene>
    <name evidence="2" type="ORF">HanXRQr2_Chr14g0623081</name>
</gene>